<evidence type="ECO:0000256" key="7">
    <source>
        <dbReference type="RuleBase" id="RU004182"/>
    </source>
</evidence>
<dbReference type="InterPro" id="IPR002081">
    <property type="entry name" value="Cryptochrome/DNA_photolyase_1"/>
</dbReference>
<reference evidence="10" key="1">
    <citation type="journal article" date="2019" name="Int. J. Syst. Evol. Microbiol.">
        <title>The Global Catalogue of Microorganisms (GCM) 10K type strain sequencing project: providing services to taxonomists for standard genome sequencing and annotation.</title>
        <authorList>
            <consortium name="The Broad Institute Genomics Platform"/>
            <consortium name="The Broad Institute Genome Sequencing Center for Infectious Disease"/>
            <person name="Wu L."/>
            <person name="Ma J."/>
        </authorList>
    </citation>
    <scope>NUCLEOTIDE SEQUENCE [LARGE SCALE GENOMIC DNA]</scope>
    <source>
        <strain evidence="10">KCTC 52473</strain>
    </source>
</reference>
<feature type="domain" description="Photolyase/cryptochrome alpha/beta" evidence="8">
    <location>
        <begin position="2"/>
        <end position="131"/>
    </location>
</feature>
<dbReference type="InterPro" id="IPR005101">
    <property type="entry name" value="Cryptochr/Photolyase_FAD-bd"/>
</dbReference>
<name>A0ABV7FMY6_9ALTE</name>
<comment type="cofactor">
    <cofactor evidence="1">
        <name>(6R)-5,10-methylene-5,6,7,8-tetrahydrofolate</name>
        <dbReference type="ChEBI" id="CHEBI:15636"/>
    </cofactor>
</comment>
<evidence type="ECO:0000256" key="2">
    <source>
        <dbReference type="ARBA" id="ARBA00001974"/>
    </source>
</evidence>
<evidence type="ECO:0000259" key="8">
    <source>
        <dbReference type="PROSITE" id="PS51645"/>
    </source>
</evidence>
<dbReference type="Proteomes" id="UP001595478">
    <property type="component" value="Unassembled WGS sequence"/>
</dbReference>
<organism evidence="9 10">
    <name type="scientific">Agaribacter flavus</name>
    <dbReference type="NCBI Taxonomy" id="1902781"/>
    <lineage>
        <taxon>Bacteria</taxon>
        <taxon>Pseudomonadati</taxon>
        <taxon>Pseudomonadota</taxon>
        <taxon>Gammaproteobacteria</taxon>
        <taxon>Alteromonadales</taxon>
        <taxon>Alteromonadaceae</taxon>
        <taxon>Agaribacter</taxon>
    </lineage>
</organism>
<evidence type="ECO:0000256" key="5">
    <source>
        <dbReference type="ARBA" id="ARBA00022827"/>
    </source>
</evidence>
<dbReference type="SUPFAM" id="SSF48173">
    <property type="entry name" value="Cryptochrome/photolyase FAD-binding domain"/>
    <property type="match status" value="1"/>
</dbReference>
<dbReference type="PROSITE" id="PS51645">
    <property type="entry name" value="PHR_CRY_ALPHA_BETA"/>
    <property type="match status" value="1"/>
</dbReference>
<keyword evidence="10" id="KW-1185">Reference proteome</keyword>
<dbReference type="PANTHER" id="PTHR11455:SF9">
    <property type="entry name" value="CRYPTOCHROME CIRCADIAN CLOCK 5 ISOFORM X1"/>
    <property type="match status" value="1"/>
</dbReference>
<dbReference type="PRINTS" id="PR00147">
    <property type="entry name" value="DNAPHOTLYASE"/>
</dbReference>
<dbReference type="SUPFAM" id="SSF52425">
    <property type="entry name" value="Cryptochrome/photolyase, N-terminal domain"/>
    <property type="match status" value="1"/>
</dbReference>
<dbReference type="PANTHER" id="PTHR11455">
    <property type="entry name" value="CRYPTOCHROME"/>
    <property type="match status" value="1"/>
</dbReference>
<keyword evidence="4 7" id="KW-0285">Flavoprotein</keyword>
<dbReference type="Gene3D" id="3.40.50.620">
    <property type="entry name" value="HUPs"/>
    <property type="match status" value="1"/>
</dbReference>
<evidence type="ECO:0000256" key="3">
    <source>
        <dbReference type="ARBA" id="ARBA00005862"/>
    </source>
</evidence>
<dbReference type="Pfam" id="PF00875">
    <property type="entry name" value="DNA_photolyase"/>
    <property type="match status" value="1"/>
</dbReference>
<sequence length="488" mass="57152">MAFSVVWLKRDLRLRDHDALIQAAKQDLPLALVYIVEPILLADPHMDLRHWRFIWESILDLNTQLKPYGTEVTVLHGTAEVVFEQLRSIGMTHLFSHQEIGLDTTYQRDLKIQSWATSNQVIWQELPYACVHRPLFNRKDWKQRWKKRISASIADPDLSNIRYLDLGNFSSHLSTFQFEAPASWQQAKASFQKGGECRAWQTLHSFFNGRGKKYFGNIGNPQEAREACSRLSPYLAWGNISLKQVWQFSRKYAAQKTWRRSLSAFQSRLSWHCHFIQKFESESAMEHRPVNRAYLQYQYAENTSEKQTQLEAWKQGKTGFPLIDACMRALINTGYINFRMRAMLVSFLCHHLDIDWREGVIYLGSQFLDFEPGIHYPQFQMQAGVTGTNIIRLYNPIKQSQEKDPEGVFIRKWLPELNALPNHYIHTPWLMPPIDACIIDFAIGKDYPLPIVDIEQTAKLAREKLWSFRERQDVKVEAKRILHRHSTS</sequence>
<evidence type="ECO:0000313" key="10">
    <source>
        <dbReference type="Proteomes" id="UP001595478"/>
    </source>
</evidence>
<dbReference type="InterPro" id="IPR014729">
    <property type="entry name" value="Rossmann-like_a/b/a_fold"/>
</dbReference>
<comment type="cofactor">
    <cofactor evidence="2">
        <name>FAD</name>
        <dbReference type="ChEBI" id="CHEBI:57692"/>
    </cofactor>
</comment>
<accession>A0ABV7FMY6</accession>
<dbReference type="EMBL" id="JBHRSW010000014">
    <property type="protein sequence ID" value="MFC3121682.1"/>
    <property type="molecule type" value="Genomic_DNA"/>
</dbReference>
<comment type="similarity">
    <text evidence="3">Belongs to the DNA photolyase class-1 family.</text>
</comment>
<dbReference type="InterPro" id="IPR018394">
    <property type="entry name" value="DNA_photolyase_1_CS_C"/>
</dbReference>
<dbReference type="InterPro" id="IPR006050">
    <property type="entry name" value="DNA_photolyase_N"/>
</dbReference>
<evidence type="ECO:0000313" key="9">
    <source>
        <dbReference type="EMBL" id="MFC3121682.1"/>
    </source>
</evidence>
<dbReference type="PROSITE" id="PS00394">
    <property type="entry name" value="DNA_PHOTOLYASES_1_1"/>
    <property type="match status" value="1"/>
</dbReference>
<dbReference type="Gene3D" id="1.10.579.10">
    <property type="entry name" value="DNA Cyclobutane Dipyrimidine Photolyase, subunit A, domain 3"/>
    <property type="match status" value="1"/>
</dbReference>
<protein>
    <submittedName>
        <fullName evidence="9">Deoxyribodipyrimidine photo-lyase/cryptochrome family protein</fullName>
    </submittedName>
</protein>
<evidence type="ECO:0000256" key="1">
    <source>
        <dbReference type="ARBA" id="ARBA00001932"/>
    </source>
</evidence>
<dbReference type="InterPro" id="IPR036155">
    <property type="entry name" value="Crypto/Photolyase_N_sf"/>
</dbReference>
<keyword evidence="6 7" id="KW-0157">Chromophore</keyword>
<dbReference type="InterPro" id="IPR036134">
    <property type="entry name" value="Crypto/Photolyase_FAD-like_sf"/>
</dbReference>
<evidence type="ECO:0000256" key="6">
    <source>
        <dbReference type="ARBA" id="ARBA00022991"/>
    </source>
</evidence>
<proteinExistence type="inferred from homology"/>
<dbReference type="Pfam" id="PF03441">
    <property type="entry name" value="FAD_binding_7"/>
    <property type="match status" value="1"/>
</dbReference>
<dbReference type="Gene3D" id="1.25.40.80">
    <property type="match status" value="1"/>
</dbReference>
<comment type="caution">
    <text evidence="9">The sequence shown here is derived from an EMBL/GenBank/DDBJ whole genome shotgun (WGS) entry which is preliminary data.</text>
</comment>
<keyword evidence="5 7" id="KW-0274">FAD</keyword>
<comment type="similarity">
    <text evidence="7">Belongs to the DNA photolyase family.</text>
</comment>
<dbReference type="RefSeq" id="WP_376919817.1">
    <property type="nucleotide sequence ID" value="NZ_JBHRSW010000014.1"/>
</dbReference>
<gene>
    <name evidence="9" type="ORF">ACFOHL_08615</name>
</gene>
<evidence type="ECO:0000256" key="4">
    <source>
        <dbReference type="ARBA" id="ARBA00022630"/>
    </source>
</evidence>